<proteinExistence type="predicted"/>
<evidence type="ECO:0000256" key="1">
    <source>
        <dbReference type="ARBA" id="ARBA00022491"/>
    </source>
</evidence>
<reference evidence="6" key="1">
    <citation type="journal article" date="2019" name="Int. J. Syst. Evol. Microbiol.">
        <title>The Global Catalogue of Microorganisms (GCM) 10K type strain sequencing project: providing services to taxonomists for standard genome sequencing and annotation.</title>
        <authorList>
            <consortium name="The Broad Institute Genomics Platform"/>
            <consortium name="The Broad Institute Genome Sequencing Center for Infectious Disease"/>
            <person name="Wu L."/>
            <person name="Ma J."/>
        </authorList>
    </citation>
    <scope>NUCLEOTIDE SEQUENCE [LARGE SCALE GENOMIC DNA]</scope>
    <source>
        <strain evidence="6">CECT 8482</strain>
    </source>
</reference>
<gene>
    <name evidence="5" type="ORF">QWZ10_05820</name>
</gene>
<keyword evidence="6" id="KW-1185">Reference proteome</keyword>
<accession>A0ABT8D4P3</accession>
<evidence type="ECO:0000259" key="4">
    <source>
        <dbReference type="PROSITE" id="PS50003"/>
    </source>
</evidence>
<sequence length="110" mass="12328">MFEADESQQRMLRISLHAAADQELADWVSGMNNEIFENLQRVTVLAQKDGSLHPDFTPREAAILMMVTMNGIVSEWLRSSRAFGLTTLGWKLISAQMSLIRKPLGHRSAG</sequence>
<organism evidence="5 6">
    <name type="scientific">Paracoccus cavernae</name>
    <dbReference type="NCBI Taxonomy" id="1571207"/>
    <lineage>
        <taxon>Bacteria</taxon>
        <taxon>Pseudomonadati</taxon>
        <taxon>Pseudomonadota</taxon>
        <taxon>Alphaproteobacteria</taxon>
        <taxon>Rhodobacterales</taxon>
        <taxon>Paracoccaceae</taxon>
        <taxon>Paracoccus</taxon>
    </lineage>
</organism>
<evidence type="ECO:0000256" key="2">
    <source>
        <dbReference type="ARBA" id="ARBA00023015"/>
    </source>
</evidence>
<dbReference type="InterPro" id="IPR013572">
    <property type="entry name" value="Tscrpt_reg_MAATS_C"/>
</dbReference>
<protein>
    <recommendedName>
        <fullName evidence="4">PH domain-containing protein</fullName>
    </recommendedName>
</protein>
<keyword evidence="1" id="KW-0678">Repressor</keyword>
<dbReference type="Pfam" id="PF08361">
    <property type="entry name" value="TetR_C_2"/>
    <property type="match status" value="1"/>
</dbReference>
<dbReference type="Proteomes" id="UP001243846">
    <property type="component" value="Unassembled WGS sequence"/>
</dbReference>
<evidence type="ECO:0000256" key="3">
    <source>
        <dbReference type="ARBA" id="ARBA00023163"/>
    </source>
</evidence>
<feature type="domain" description="PH" evidence="4">
    <location>
        <begin position="1"/>
        <end position="36"/>
    </location>
</feature>
<dbReference type="SUPFAM" id="SSF48498">
    <property type="entry name" value="Tetracyclin repressor-like, C-terminal domain"/>
    <property type="match status" value="1"/>
</dbReference>
<dbReference type="Gene3D" id="1.10.357.10">
    <property type="entry name" value="Tetracycline Repressor, domain 2"/>
    <property type="match status" value="1"/>
</dbReference>
<evidence type="ECO:0000313" key="6">
    <source>
        <dbReference type="Proteomes" id="UP001243846"/>
    </source>
</evidence>
<dbReference type="PROSITE" id="PS50003">
    <property type="entry name" value="PH_DOMAIN"/>
    <property type="match status" value="1"/>
</dbReference>
<name>A0ABT8D4P3_9RHOB</name>
<keyword evidence="3" id="KW-0804">Transcription</keyword>
<evidence type="ECO:0000313" key="5">
    <source>
        <dbReference type="EMBL" id="MDN3711449.1"/>
    </source>
</evidence>
<dbReference type="InterPro" id="IPR036271">
    <property type="entry name" value="Tet_transcr_reg_TetR-rel_C_sf"/>
</dbReference>
<dbReference type="EMBL" id="JAUFRC010000001">
    <property type="protein sequence ID" value="MDN3711449.1"/>
    <property type="molecule type" value="Genomic_DNA"/>
</dbReference>
<dbReference type="InterPro" id="IPR001849">
    <property type="entry name" value="PH_domain"/>
</dbReference>
<comment type="caution">
    <text evidence="5">The sequence shown here is derived from an EMBL/GenBank/DDBJ whole genome shotgun (WGS) entry which is preliminary data.</text>
</comment>
<keyword evidence="2" id="KW-0805">Transcription regulation</keyword>